<dbReference type="EMBL" id="AMVG01000468">
    <property type="protein sequence ID" value="EKJ41580.1"/>
    <property type="molecule type" value="Genomic_DNA"/>
</dbReference>
<evidence type="ECO:0000313" key="2">
    <source>
        <dbReference type="Proteomes" id="UP000006789"/>
    </source>
</evidence>
<dbReference type="Proteomes" id="UP000006789">
    <property type="component" value="Unassembled WGS sequence"/>
</dbReference>
<comment type="caution">
    <text evidence="1">The sequence shown here is derived from an EMBL/GenBank/DDBJ whole genome shotgun (WGS) entry which is preliminary data.</text>
</comment>
<name>A0AAV3H7K7_ECOLX</name>
<gene>
    <name evidence="1" type="ORF">ECEC1870_3354</name>
</gene>
<reference evidence="1 2" key="1">
    <citation type="submission" date="2012-06" db="EMBL/GenBank/DDBJ databases">
        <title>Genomic anatomy of Escherichia coli O157:H7 outbreaks.</title>
        <authorList>
            <person name="Eppinger M."/>
            <person name="Daugherty S."/>
            <person name="Agrawal S."/>
            <person name="Galens K."/>
            <person name="Tallon L."/>
            <person name="Shefchek K."/>
            <person name="Parankush S."/>
            <person name="Cebula T.A."/>
            <person name="Feng P."/>
            <person name="Soderlund R."/>
            <person name="Mammel M.K."/>
            <person name="DebRoy C."/>
            <person name="Dudley E.G."/>
            <person name="Tarr P.I."/>
            <person name="Fraser-Liggett C."/>
            <person name="Ravel J."/>
        </authorList>
    </citation>
    <scope>NUCLEOTIDE SEQUENCE [LARGE SCALE GENOMIC DNA]</scope>
    <source>
        <strain evidence="1 2">EC1870</strain>
    </source>
</reference>
<feature type="non-terminal residue" evidence="1">
    <location>
        <position position="1"/>
    </location>
</feature>
<sequence length="8" mass="799">GVLLTIIA</sequence>
<protein>
    <submittedName>
        <fullName evidence="1">Uncharacterized protein</fullName>
    </submittedName>
</protein>
<accession>A0AAV3H7K7</accession>
<proteinExistence type="predicted"/>
<evidence type="ECO:0000313" key="1">
    <source>
        <dbReference type="EMBL" id="EKJ41580.1"/>
    </source>
</evidence>
<organism evidence="1 2">
    <name type="scientific">Escherichia coli EC1870</name>
    <dbReference type="NCBI Taxonomy" id="1005554"/>
    <lineage>
        <taxon>Bacteria</taxon>
        <taxon>Pseudomonadati</taxon>
        <taxon>Pseudomonadota</taxon>
        <taxon>Gammaproteobacteria</taxon>
        <taxon>Enterobacterales</taxon>
        <taxon>Enterobacteriaceae</taxon>
        <taxon>Escherichia</taxon>
    </lineage>
</organism>